<dbReference type="EMBL" id="BJOL01000014">
    <property type="protein sequence ID" value="GED58444.1"/>
    <property type="molecule type" value="Genomic_DNA"/>
</dbReference>
<feature type="region of interest" description="Disordered" evidence="1">
    <location>
        <begin position="1"/>
        <end position="31"/>
    </location>
</feature>
<reference evidence="2 3" key="1">
    <citation type="submission" date="2019-06" db="EMBL/GenBank/DDBJ databases">
        <title>Whole genome shotgun sequence of Brevibacillus formosus NBRC 15716.</title>
        <authorList>
            <person name="Hosoyama A."/>
            <person name="Uohara A."/>
            <person name="Ohji S."/>
            <person name="Ichikawa N."/>
        </authorList>
    </citation>
    <scope>NUCLEOTIDE SEQUENCE [LARGE SCALE GENOMIC DNA]</scope>
    <source>
        <strain evidence="2 3">NBRC 15716</strain>
    </source>
</reference>
<comment type="caution">
    <text evidence="2">The sequence shown here is derived from an EMBL/GenBank/DDBJ whole genome shotgun (WGS) entry which is preliminary data.</text>
</comment>
<name>A0ABQ0T785_9BACL</name>
<proteinExistence type="predicted"/>
<protein>
    <submittedName>
        <fullName evidence="2">Uncharacterized protein</fullName>
    </submittedName>
</protein>
<gene>
    <name evidence="2" type="ORF">BFO01nite_25760</name>
</gene>
<feature type="compositionally biased region" description="Polar residues" evidence="1">
    <location>
        <begin position="1"/>
        <end position="16"/>
    </location>
</feature>
<dbReference type="Proteomes" id="UP000319498">
    <property type="component" value="Unassembled WGS sequence"/>
</dbReference>
<sequence>MNGRNSVKNGNNSSFCRSCEAPGHPSETPRSGIYTLRAGFKTPGLEFTQATHIYKSAKVEKNLRNIFKLLGSESANETSVHRKHAPFMV</sequence>
<accession>A0ABQ0T785</accession>
<organism evidence="2 3">
    <name type="scientific">Brevibacillus formosus</name>
    <dbReference type="NCBI Taxonomy" id="54913"/>
    <lineage>
        <taxon>Bacteria</taxon>
        <taxon>Bacillati</taxon>
        <taxon>Bacillota</taxon>
        <taxon>Bacilli</taxon>
        <taxon>Bacillales</taxon>
        <taxon>Paenibacillaceae</taxon>
        <taxon>Brevibacillus</taxon>
    </lineage>
</organism>
<evidence type="ECO:0000256" key="1">
    <source>
        <dbReference type="SAM" id="MobiDB-lite"/>
    </source>
</evidence>
<evidence type="ECO:0000313" key="3">
    <source>
        <dbReference type="Proteomes" id="UP000319498"/>
    </source>
</evidence>
<keyword evidence="3" id="KW-1185">Reference proteome</keyword>
<evidence type="ECO:0000313" key="2">
    <source>
        <dbReference type="EMBL" id="GED58444.1"/>
    </source>
</evidence>